<evidence type="ECO:0000313" key="3">
    <source>
        <dbReference type="EMBL" id="KAJ8894231.1"/>
    </source>
</evidence>
<feature type="transmembrane region" description="Helical" evidence="2">
    <location>
        <begin position="48"/>
        <end position="72"/>
    </location>
</feature>
<sequence>MHRAQVKQYDPVSYKVGDLVLVKTHHLSRKVDSFSTKLGFEYDGPYCIVSFITSILGGHLLLSSFPVFRIPFHPAKALEFKSRRYGGGPGHSFIAIGCFLLWASSISFSGFGEEAPVAIFQCVGGMKPCFKSDTRVRCAPGAAESCPVATTGNEFSLAHSGTFHTPLRYSRRLLNLPERRFRFPSKCAVFLFEFRGLAGNRSCLHHFVLRGFSMLDYYNKDVASQLRRCRTTLRLSGKFRHCWLLGADGDGQGYRGYKCLMHSLSQFVEPCAWSKHVRGKFEGNRNGMISIGDSYIRRISCPTLHKGVLPLHVCKFISELSGGVSDCPYQLLPCVWFPSAVHSTLQEAPEGKNLTGRGQETGTEPPLPIHPPARIHCIQEFILRPAEVRRCPIQLQTTRHDVLLTAHLPIRVVSQFQEIVRSSADCKFHKEVACQLPSARTAMWRSRRLFRIAFLANHNIGLKPTCRFAGFVTGESAAILLRPHIPSPWTETSKVREITYPLTGCLHDALGANLTCYWHPFDVDGSSLVLPTKQSFVYSEWSGETRAALSIKVLRADEGGVR</sequence>
<feature type="region of interest" description="Disordered" evidence="1">
    <location>
        <begin position="348"/>
        <end position="367"/>
    </location>
</feature>
<organism evidence="3 4">
    <name type="scientific">Dryococelus australis</name>
    <dbReference type="NCBI Taxonomy" id="614101"/>
    <lineage>
        <taxon>Eukaryota</taxon>
        <taxon>Metazoa</taxon>
        <taxon>Ecdysozoa</taxon>
        <taxon>Arthropoda</taxon>
        <taxon>Hexapoda</taxon>
        <taxon>Insecta</taxon>
        <taxon>Pterygota</taxon>
        <taxon>Neoptera</taxon>
        <taxon>Polyneoptera</taxon>
        <taxon>Phasmatodea</taxon>
        <taxon>Verophasmatodea</taxon>
        <taxon>Anareolatae</taxon>
        <taxon>Phasmatidae</taxon>
        <taxon>Eurycanthinae</taxon>
        <taxon>Dryococelus</taxon>
    </lineage>
</organism>
<comment type="caution">
    <text evidence="3">The sequence shown here is derived from an EMBL/GenBank/DDBJ whole genome shotgun (WGS) entry which is preliminary data.</text>
</comment>
<keyword evidence="4" id="KW-1185">Reference proteome</keyword>
<reference evidence="3 4" key="1">
    <citation type="submission" date="2023-02" db="EMBL/GenBank/DDBJ databases">
        <title>LHISI_Scaffold_Assembly.</title>
        <authorList>
            <person name="Stuart O.P."/>
            <person name="Cleave R."/>
            <person name="Magrath M.J.L."/>
            <person name="Mikheyev A.S."/>
        </authorList>
    </citation>
    <scope>NUCLEOTIDE SEQUENCE [LARGE SCALE GENOMIC DNA]</scope>
    <source>
        <strain evidence="3">Daus_M_001</strain>
        <tissue evidence="3">Leg muscle</tissue>
    </source>
</reference>
<name>A0ABQ9ID23_9NEOP</name>
<accession>A0ABQ9ID23</accession>
<evidence type="ECO:0000256" key="1">
    <source>
        <dbReference type="SAM" id="MobiDB-lite"/>
    </source>
</evidence>
<dbReference type="EMBL" id="JARBHB010000002">
    <property type="protein sequence ID" value="KAJ8894231.1"/>
    <property type="molecule type" value="Genomic_DNA"/>
</dbReference>
<proteinExistence type="predicted"/>
<protein>
    <submittedName>
        <fullName evidence="3">Uncharacterized protein</fullName>
    </submittedName>
</protein>
<keyword evidence="2" id="KW-0812">Transmembrane</keyword>
<dbReference type="Proteomes" id="UP001159363">
    <property type="component" value="Chromosome 2"/>
</dbReference>
<gene>
    <name evidence="3" type="ORF">PR048_006843</name>
</gene>
<keyword evidence="2" id="KW-1133">Transmembrane helix</keyword>
<keyword evidence="2" id="KW-0472">Membrane</keyword>
<evidence type="ECO:0000256" key="2">
    <source>
        <dbReference type="SAM" id="Phobius"/>
    </source>
</evidence>
<evidence type="ECO:0000313" key="4">
    <source>
        <dbReference type="Proteomes" id="UP001159363"/>
    </source>
</evidence>